<protein>
    <submittedName>
        <fullName evidence="3">Energy transducer TonB</fullName>
    </submittedName>
</protein>
<sequence length="290" mass="31636">MGERTFSGEERIGLFVAAVLHLALVLVLLLQPSKREEIIPVERMTVNLAEDVGMEATAPDPVPESRAAIAPTIADTPAPAPEPVAQLEPQPVPQPVQQPVRRPVERTRPAPAPTRPAQAQPRRRPDPPRAERPAPEQPRQAQPRPAPSRPAERSGGSRIGDNFLAGAGDSTRSSETRTPASQIGASAKASLVQAISRRIKPHWSPPNGPEVEEITTFLRFRLNENGSLAGRPEVVRQTGVNDVNRAQASRHAEQAIRAVQLAAPFSDLPEEYYEAWKLVGPFSFDWRLAQ</sequence>
<evidence type="ECO:0000256" key="2">
    <source>
        <dbReference type="SAM" id="Phobius"/>
    </source>
</evidence>
<keyword evidence="4" id="KW-1185">Reference proteome</keyword>
<feature type="compositionally biased region" description="Basic and acidic residues" evidence="1">
    <location>
        <begin position="123"/>
        <end position="134"/>
    </location>
</feature>
<name>A0ABY5T1G7_9SPHN</name>
<dbReference type="EMBL" id="CP092471">
    <property type="protein sequence ID" value="UVI40618.1"/>
    <property type="molecule type" value="Genomic_DNA"/>
</dbReference>
<feature type="compositionally biased region" description="Low complexity" evidence="1">
    <location>
        <begin position="74"/>
        <end position="89"/>
    </location>
</feature>
<gene>
    <name evidence="3" type="ORF">L1F33_06675</name>
</gene>
<dbReference type="RefSeq" id="WP_265561086.1">
    <property type="nucleotide sequence ID" value="NZ_CP092471.1"/>
</dbReference>
<reference evidence="3" key="1">
    <citation type="submission" date="2022-02" db="EMBL/GenBank/DDBJ databases">
        <title>Qipengyuania spongiae sp. nov., isolated from marine sponge.</title>
        <authorList>
            <person name="Li Z."/>
            <person name="Zhang M."/>
        </authorList>
    </citation>
    <scope>NUCLEOTIDE SEQUENCE</scope>
    <source>
        <strain evidence="3">PHS-Z21</strain>
    </source>
</reference>
<dbReference type="Gene3D" id="3.30.1150.10">
    <property type="match status" value="1"/>
</dbReference>
<evidence type="ECO:0000256" key="1">
    <source>
        <dbReference type="SAM" id="MobiDB-lite"/>
    </source>
</evidence>
<feature type="region of interest" description="Disordered" evidence="1">
    <location>
        <begin position="74"/>
        <end position="187"/>
    </location>
</feature>
<evidence type="ECO:0000313" key="3">
    <source>
        <dbReference type="EMBL" id="UVI40618.1"/>
    </source>
</evidence>
<dbReference type="Proteomes" id="UP001065265">
    <property type="component" value="Chromosome"/>
</dbReference>
<feature type="compositionally biased region" description="Polar residues" evidence="1">
    <location>
        <begin position="170"/>
        <end position="184"/>
    </location>
</feature>
<keyword evidence="2" id="KW-0472">Membrane</keyword>
<organism evidence="3 4">
    <name type="scientific">Qipengyuania spongiae</name>
    <dbReference type="NCBI Taxonomy" id="2909673"/>
    <lineage>
        <taxon>Bacteria</taxon>
        <taxon>Pseudomonadati</taxon>
        <taxon>Pseudomonadota</taxon>
        <taxon>Alphaproteobacteria</taxon>
        <taxon>Sphingomonadales</taxon>
        <taxon>Erythrobacteraceae</taxon>
        <taxon>Qipengyuania</taxon>
    </lineage>
</organism>
<proteinExistence type="predicted"/>
<evidence type="ECO:0000313" key="4">
    <source>
        <dbReference type="Proteomes" id="UP001065265"/>
    </source>
</evidence>
<keyword evidence="2" id="KW-1133">Transmembrane helix</keyword>
<accession>A0ABY5T1G7</accession>
<keyword evidence="2" id="KW-0812">Transmembrane</keyword>
<feature type="transmembrane region" description="Helical" evidence="2">
    <location>
        <begin position="12"/>
        <end position="30"/>
    </location>
</feature>